<dbReference type="PANTHER" id="PTHR42908:SF10">
    <property type="entry name" value="EUKARYOTIC TRANSLATION ELONGATION FACTOR 2"/>
    <property type="match status" value="1"/>
</dbReference>
<keyword evidence="9" id="KW-1185">Reference proteome</keyword>
<dbReference type="SUPFAM" id="SSF50447">
    <property type="entry name" value="Translation proteins"/>
    <property type="match status" value="1"/>
</dbReference>
<dbReference type="Gene3D" id="2.40.30.10">
    <property type="entry name" value="Translation factors"/>
    <property type="match status" value="1"/>
</dbReference>
<dbReference type="CDD" id="cd16268">
    <property type="entry name" value="EF2_II"/>
    <property type="match status" value="1"/>
</dbReference>
<comment type="caution">
    <text evidence="8">The sequence shown here is derived from an EMBL/GenBank/DDBJ whole genome shotgun (WGS) entry which is preliminary data.</text>
</comment>
<keyword evidence="6" id="KW-0342">GTP-binding</keyword>
<dbReference type="CDD" id="cd01885">
    <property type="entry name" value="EF2"/>
    <property type="match status" value="1"/>
</dbReference>
<organism evidence="8 9">
    <name type="scientific">Dimorphilus gyrociliatus</name>
    <dbReference type="NCBI Taxonomy" id="2664684"/>
    <lineage>
        <taxon>Eukaryota</taxon>
        <taxon>Metazoa</taxon>
        <taxon>Spiralia</taxon>
        <taxon>Lophotrochozoa</taxon>
        <taxon>Annelida</taxon>
        <taxon>Polychaeta</taxon>
        <taxon>Polychaeta incertae sedis</taxon>
        <taxon>Dinophilidae</taxon>
        <taxon>Dimorphilus</taxon>
    </lineage>
</organism>
<dbReference type="GO" id="GO:0005829">
    <property type="term" value="C:cytosol"/>
    <property type="evidence" value="ECO:0007669"/>
    <property type="project" value="TreeGrafter"/>
</dbReference>
<evidence type="ECO:0000313" key="8">
    <source>
        <dbReference type="EMBL" id="CAD5125945.1"/>
    </source>
</evidence>
<evidence type="ECO:0000256" key="5">
    <source>
        <dbReference type="ARBA" id="ARBA00022917"/>
    </source>
</evidence>
<dbReference type="InterPro" id="IPR027417">
    <property type="entry name" value="P-loop_NTPase"/>
</dbReference>
<dbReference type="InterPro" id="IPR041095">
    <property type="entry name" value="EFG_II"/>
</dbReference>
<evidence type="ECO:0000256" key="1">
    <source>
        <dbReference type="ARBA" id="ARBA00004496"/>
    </source>
</evidence>
<dbReference type="AlphaFoldDB" id="A0A7I8WCP2"/>
<evidence type="ECO:0000256" key="6">
    <source>
        <dbReference type="ARBA" id="ARBA00023134"/>
    </source>
</evidence>
<dbReference type="SMART" id="SM00889">
    <property type="entry name" value="EFG_IV"/>
    <property type="match status" value="1"/>
</dbReference>
<dbReference type="InterPro" id="IPR020568">
    <property type="entry name" value="Ribosomal_Su5_D2-typ_SF"/>
</dbReference>
<dbReference type="FunFam" id="3.40.50.300:FF:000058">
    <property type="entry name" value="Translation elongation factor 2"/>
    <property type="match status" value="1"/>
</dbReference>
<reference evidence="8 9" key="1">
    <citation type="submission" date="2020-08" db="EMBL/GenBank/DDBJ databases">
        <authorList>
            <person name="Hejnol A."/>
        </authorList>
    </citation>
    <scope>NUCLEOTIDE SEQUENCE [LARGE SCALE GENOMIC DNA]</scope>
</reference>
<proteinExistence type="predicted"/>
<dbReference type="PROSITE" id="PS51722">
    <property type="entry name" value="G_TR_2"/>
    <property type="match status" value="1"/>
</dbReference>
<protein>
    <submittedName>
        <fullName evidence="8">DgyrCDS14124</fullName>
    </submittedName>
</protein>
<dbReference type="PRINTS" id="PR00315">
    <property type="entry name" value="ELONGATNFCT"/>
</dbReference>
<sequence>MSVYLPENLEKLMERRAAVRNLAVIAHVDHGKTTLTDSLLTRGNLLSEDKAGTKCQTDTREDEQLRGITIKSTAASVVYELEESVAKECGEPTILTNLIDSPGHVDFSSEVTAALRVSDGALVVVDCVSGVCVQTETVLRQALAESVAPVLIMNKLDRCVLEKQMDPESIYVHLRSILDEVNSIVSTYASDLSEKWLLDPVKGNVAFGSGLHGWAFTLPQLADFYAKKVEGVNPKSLLKKMWNENFLNLKTKKWTSSRSNDTVRGFNKYALEPVFKLLGAFEKSQEDVDKLGSILNVAVPWKKLETSKDACKYIMKKWMNAGEAMVRMIALHLPSPIVAQRYRTDKLYEGPSDDVVACAMRNCDPHSHLMMYVTKMIPTSDGKRFFAFGRVFSGTLNAGQMIRIMGPNDDNATRVPVKSAVRVALMQVGRILSVSKVSCGNVCAIYGIDKFISKTACLTSFETACNMKLLNFSVSPVVRSAVSVQNCADLPALIEGLRRLHQSDPMVQVRSEEGEHIIAAAGELHLEVCLNDLENEFAKVPIKKSKPIVTYCETVDGTSTKVALAKSTNKLNRLFVTAEPLGEELCLDIEKGEITAIQEPKERVRLLAEKHGWKRDEAKKIWCFGPDNTGPNILVDCTKAVQGLDGIKDMIMAAFQWVTSQGLLAEERLRGIRFNIVDALVHCDPQCRKGGQILPAARRAFLGAMYVAKPRIFEPIYSVQVTCPQTSVNSVYSLFSQKKGSIYDENLHNGIYILKGYLPVNQSFGFNTALRSATHGQAFEQCSFDHWEMIDSDPFEKGSKMDELCKEIRQRKAIAPEIIDLDKLVDRI</sequence>
<evidence type="ECO:0000256" key="3">
    <source>
        <dbReference type="ARBA" id="ARBA00022741"/>
    </source>
</evidence>
<evidence type="ECO:0000259" key="7">
    <source>
        <dbReference type="PROSITE" id="PS51722"/>
    </source>
</evidence>
<dbReference type="Gene3D" id="3.40.50.300">
    <property type="entry name" value="P-loop containing nucleotide triphosphate hydrolases"/>
    <property type="match status" value="1"/>
</dbReference>
<dbReference type="CDD" id="cd16261">
    <property type="entry name" value="EF2_snRNP_III"/>
    <property type="match status" value="1"/>
</dbReference>
<evidence type="ECO:0000256" key="2">
    <source>
        <dbReference type="ARBA" id="ARBA00022490"/>
    </source>
</evidence>
<dbReference type="Pfam" id="PF00009">
    <property type="entry name" value="GTP_EFTU"/>
    <property type="match status" value="1"/>
</dbReference>
<dbReference type="InterPro" id="IPR035647">
    <property type="entry name" value="EFG_III/V"/>
</dbReference>
<accession>A0A7I8WCP2</accession>
<evidence type="ECO:0000256" key="4">
    <source>
        <dbReference type="ARBA" id="ARBA00022768"/>
    </source>
</evidence>
<keyword evidence="5" id="KW-0648">Protein biosynthesis</keyword>
<dbReference type="InterPro" id="IPR014721">
    <property type="entry name" value="Ribsml_uS5_D2-typ_fold_subgr"/>
</dbReference>
<dbReference type="OrthoDB" id="364892at2759"/>
<dbReference type="CDD" id="cd04096">
    <property type="entry name" value="eEF2_snRNP_like_C"/>
    <property type="match status" value="1"/>
</dbReference>
<dbReference type="GO" id="GO:0005525">
    <property type="term" value="F:GTP binding"/>
    <property type="evidence" value="ECO:0007669"/>
    <property type="project" value="UniProtKB-KW"/>
</dbReference>
<dbReference type="GO" id="GO:1990904">
    <property type="term" value="C:ribonucleoprotein complex"/>
    <property type="evidence" value="ECO:0007669"/>
    <property type="project" value="TreeGrafter"/>
</dbReference>
<dbReference type="Gene3D" id="3.30.230.10">
    <property type="match status" value="1"/>
</dbReference>
<dbReference type="InterPro" id="IPR005225">
    <property type="entry name" value="Small_GTP-bd"/>
</dbReference>
<dbReference type="Gene3D" id="3.30.70.870">
    <property type="entry name" value="Elongation Factor G (Translational Gtpase), domain 3"/>
    <property type="match status" value="1"/>
</dbReference>
<evidence type="ECO:0000313" key="9">
    <source>
        <dbReference type="Proteomes" id="UP000549394"/>
    </source>
</evidence>
<dbReference type="InterPro" id="IPR031157">
    <property type="entry name" value="G_TR_CS"/>
</dbReference>
<dbReference type="InterPro" id="IPR009000">
    <property type="entry name" value="Transl_B-barrel_sf"/>
</dbReference>
<dbReference type="Proteomes" id="UP000549394">
    <property type="component" value="Unassembled WGS sequence"/>
</dbReference>
<keyword evidence="2" id="KW-0963">Cytoplasm</keyword>
<dbReference type="SMART" id="SM00838">
    <property type="entry name" value="EFG_C"/>
    <property type="match status" value="1"/>
</dbReference>
<dbReference type="CDD" id="cd01681">
    <property type="entry name" value="aeEF2_snRNP_like_IV"/>
    <property type="match status" value="1"/>
</dbReference>
<dbReference type="GO" id="GO:0003924">
    <property type="term" value="F:GTPase activity"/>
    <property type="evidence" value="ECO:0007669"/>
    <property type="project" value="InterPro"/>
</dbReference>
<dbReference type="Pfam" id="PF14492">
    <property type="entry name" value="EFG_III"/>
    <property type="match status" value="1"/>
</dbReference>
<dbReference type="InterPro" id="IPR005517">
    <property type="entry name" value="Transl_elong_EFG/EF2_IV"/>
</dbReference>
<dbReference type="NCBIfam" id="TIGR00231">
    <property type="entry name" value="small_GTP"/>
    <property type="match status" value="1"/>
</dbReference>
<dbReference type="SUPFAM" id="SSF54980">
    <property type="entry name" value="EF-G C-terminal domain-like"/>
    <property type="match status" value="2"/>
</dbReference>
<dbReference type="Gene3D" id="3.30.70.240">
    <property type="match status" value="1"/>
</dbReference>
<dbReference type="EMBL" id="CAJFCJ010000030">
    <property type="protein sequence ID" value="CAD5125945.1"/>
    <property type="molecule type" value="Genomic_DNA"/>
</dbReference>
<dbReference type="SUPFAM" id="SSF52540">
    <property type="entry name" value="P-loop containing nucleoside triphosphate hydrolases"/>
    <property type="match status" value="1"/>
</dbReference>
<dbReference type="InterPro" id="IPR000640">
    <property type="entry name" value="EFG_V-like"/>
</dbReference>
<dbReference type="FunFam" id="3.30.70.870:FF:000002">
    <property type="entry name" value="Translation elongation factor 2"/>
    <property type="match status" value="1"/>
</dbReference>
<keyword evidence="4" id="KW-0251">Elongation factor</keyword>
<dbReference type="FunFam" id="2.40.30.10:FF:000010">
    <property type="entry name" value="Translation elongation factor 2"/>
    <property type="match status" value="1"/>
</dbReference>
<dbReference type="PANTHER" id="PTHR42908">
    <property type="entry name" value="TRANSLATION ELONGATION FACTOR-RELATED"/>
    <property type="match status" value="1"/>
</dbReference>
<feature type="domain" description="Tr-type G" evidence="7">
    <location>
        <begin position="17"/>
        <end position="235"/>
    </location>
</feature>
<dbReference type="InterPro" id="IPR000795">
    <property type="entry name" value="T_Tr_GTP-bd_dom"/>
</dbReference>
<dbReference type="GO" id="GO:0043022">
    <property type="term" value="F:ribosome binding"/>
    <property type="evidence" value="ECO:0007669"/>
    <property type="project" value="TreeGrafter"/>
</dbReference>
<dbReference type="GO" id="GO:0003746">
    <property type="term" value="F:translation elongation factor activity"/>
    <property type="evidence" value="ECO:0007669"/>
    <property type="project" value="UniProtKB-KW"/>
</dbReference>
<comment type="subcellular location">
    <subcellularLocation>
        <location evidence="1">Cytoplasm</location>
    </subcellularLocation>
</comment>
<name>A0A7I8WCP2_9ANNE</name>
<keyword evidence="3" id="KW-0547">Nucleotide-binding</keyword>
<dbReference type="Pfam" id="PF03764">
    <property type="entry name" value="EFG_IV"/>
    <property type="match status" value="1"/>
</dbReference>
<dbReference type="PROSITE" id="PS00301">
    <property type="entry name" value="G_TR_1"/>
    <property type="match status" value="1"/>
</dbReference>
<dbReference type="SUPFAM" id="SSF54211">
    <property type="entry name" value="Ribosomal protein S5 domain 2-like"/>
    <property type="match status" value="1"/>
</dbReference>
<dbReference type="Pfam" id="PF00679">
    <property type="entry name" value="EFG_C"/>
    <property type="match status" value="1"/>
</dbReference>
<gene>
    <name evidence="8" type="ORF">DGYR_LOCUS13238</name>
</gene>